<evidence type="ECO:0000313" key="1">
    <source>
        <dbReference type="EMBL" id="QCT06359.1"/>
    </source>
</evidence>
<dbReference type="RefSeq" id="WP_138156441.1">
    <property type="nucleotide sequence ID" value="NZ_CP039381.1"/>
</dbReference>
<keyword evidence="2" id="KW-1185">Reference proteome</keyword>
<protein>
    <submittedName>
        <fullName evidence="1">Uncharacterized protein</fullName>
    </submittedName>
</protein>
<proteinExistence type="predicted"/>
<reference evidence="1 2" key="1">
    <citation type="submission" date="2019-04" db="EMBL/GenBank/DDBJ databases">
        <authorList>
            <person name="Embree M."/>
            <person name="Gaffney J.R."/>
        </authorList>
    </citation>
    <scope>NUCLEOTIDE SEQUENCE [LARGE SCALE GENOMIC DNA]</scope>
    <source>
        <strain evidence="1 2">JE7A12</strain>
    </source>
</reference>
<organism evidence="1 2">
    <name type="scientific">Ruminococcus bovis</name>
    <dbReference type="NCBI Taxonomy" id="2564099"/>
    <lineage>
        <taxon>Bacteria</taxon>
        <taxon>Bacillati</taxon>
        <taxon>Bacillota</taxon>
        <taxon>Clostridia</taxon>
        <taxon>Eubacteriales</taxon>
        <taxon>Oscillospiraceae</taxon>
        <taxon>Ruminococcus</taxon>
    </lineage>
</organism>
<dbReference type="EMBL" id="CP039381">
    <property type="protein sequence ID" value="QCT06359.1"/>
    <property type="molecule type" value="Genomic_DNA"/>
</dbReference>
<dbReference type="Proteomes" id="UP000301475">
    <property type="component" value="Chromosome"/>
</dbReference>
<accession>A0A4P8XWA2</accession>
<dbReference type="KEGG" id="ruj:E5Z56_02900"/>
<sequence>MNISSSITKSFREYGNKITALSKDNVSTIYGFIQPLNYKAHSNIYESTNISARDNMYYLLVAEKDSAVDSNDKLILDNSTYEVIKCQSYMYQNKCMYKWAILKLCYPILEDDFSGNS</sequence>
<gene>
    <name evidence="1" type="ORF">E5Z56_02900</name>
</gene>
<evidence type="ECO:0000313" key="2">
    <source>
        <dbReference type="Proteomes" id="UP000301475"/>
    </source>
</evidence>
<name>A0A4P8XWA2_9FIRM</name>
<dbReference type="AlphaFoldDB" id="A0A4P8XWA2"/>